<organism evidence="2">
    <name type="scientific">marine sediment metagenome</name>
    <dbReference type="NCBI Taxonomy" id="412755"/>
    <lineage>
        <taxon>unclassified sequences</taxon>
        <taxon>metagenomes</taxon>
        <taxon>ecological metagenomes</taxon>
    </lineage>
</organism>
<sequence>MTKSVTMAPMTGTMRSKMSGKGTVMLVKNRSTR</sequence>
<reference evidence="2" key="1">
    <citation type="journal article" date="2014" name="Front. Microbiol.">
        <title>High frequency of phylogenetically diverse reductive dehalogenase-homologous genes in deep subseafloor sedimentary metagenomes.</title>
        <authorList>
            <person name="Kawai M."/>
            <person name="Futagami T."/>
            <person name="Toyoda A."/>
            <person name="Takaki Y."/>
            <person name="Nishi S."/>
            <person name="Hori S."/>
            <person name="Arai W."/>
            <person name="Tsubouchi T."/>
            <person name="Morono Y."/>
            <person name="Uchiyama I."/>
            <person name="Ito T."/>
            <person name="Fujiyama A."/>
            <person name="Inagaki F."/>
            <person name="Takami H."/>
        </authorList>
    </citation>
    <scope>NUCLEOTIDE SEQUENCE</scope>
    <source>
        <strain evidence="2">Expedition CK06-06</strain>
    </source>
</reference>
<accession>X1KTD4</accession>
<dbReference type="EMBL" id="BARU01045166">
    <property type="protein sequence ID" value="GAH85258.1"/>
    <property type="molecule type" value="Genomic_DNA"/>
</dbReference>
<name>X1KTD4_9ZZZZ</name>
<protein>
    <submittedName>
        <fullName evidence="2">Uncharacterized protein</fullName>
    </submittedName>
</protein>
<feature type="non-terminal residue" evidence="2">
    <location>
        <position position="33"/>
    </location>
</feature>
<proteinExistence type="predicted"/>
<dbReference type="AlphaFoldDB" id="X1KTD4"/>
<evidence type="ECO:0000256" key="1">
    <source>
        <dbReference type="SAM" id="MobiDB-lite"/>
    </source>
</evidence>
<comment type="caution">
    <text evidence="2">The sequence shown here is derived from an EMBL/GenBank/DDBJ whole genome shotgun (WGS) entry which is preliminary data.</text>
</comment>
<gene>
    <name evidence="2" type="ORF">S03H2_68642</name>
</gene>
<evidence type="ECO:0000313" key="2">
    <source>
        <dbReference type="EMBL" id="GAH85258.1"/>
    </source>
</evidence>
<feature type="region of interest" description="Disordered" evidence="1">
    <location>
        <begin position="1"/>
        <end position="33"/>
    </location>
</feature>